<organism evidence="4 5">
    <name type="scientific">Candidatus Segetimicrobium genomatis</name>
    <dbReference type="NCBI Taxonomy" id="2569760"/>
    <lineage>
        <taxon>Bacteria</taxon>
        <taxon>Bacillati</taxon>
        <taxon>Candidatus Sysuimicrobiota</taxon>
        <taxon>Candidatus Sysuimicrobiia</taxon>
        <taxon>Candidatus Sysuimicrobiales</taxon>
        <taxon>Candidatus Segetimicrobiaceae</taxon>
        <taxon>Candidatus Segetimicrobium</taxon>
    </lineage>
</organism>
<dbReference type="SMART" id="SM00822">
    <property type="entry name" value="PKS_KR"/>
    <property type="match status" value="1"/>
</dbReference>
<dbReference type="Pfam" id="PF13561">
    <property type="entry name" value="adh_short_C2"/>
    <property type="match status" value="1"/>
</dbReference>
<dbReference type="EC" id="1.1.1.47" evidence="4"/>
<dbReference type="InterPro" id="IPR002347">
    <property type="entry name" value="SDR_fam"/>
</dbReference>
<dbReference type="SUPFAM" id="SSF51735">
    <property type="entry name" value="NAD(P)-binding Rossmann-fold domains"/>
    <property type="match status" value="1"/>
</dbReference>
<dbReference type="AlphaFoldDB" id="A0A537LPP9"/>
<keyword evidence="2 4" id="KW-0560">Oxidoreductase</keyword>
<gene>
    <name evidence="4" type="ORF">E6H02_08470</name>
</gene>
<dbReference type="NCBIfam" id="NF005559">
    <property type="entry name" value="PRK07231.1"/>
    <property type="match status" value="1"/>
</dbReference>
<evidence type="ECO:0000259" key="3">
    <source>
        <dbReference type="SMART" id="SM00822"/>
    </source>
</evidence>
<reference evidence="4 5" key="1">
    <citation type="journal article" date="2019" name="Nat. Microbiol.">
        <title>Mediterranean grassland soil C-N compound turnover is dependent on rainfall and depth, and is mediated by genomically divergent microorganisms.</title>
        <authorList>
            <person name="Diamond S."/>
            <person name="Andeer P.F."/>
            <person name="Li Z."/>
            <person name="Crits-Christoph A."/>
            <person name="Burstein D."/>
            <person name="Anantharaman K."/>
            <person name="Lane K.R."/>
            <person name="Thomas B.C."/>
            <person name="Pan C."/>
            <person name="Northen T.R."/>
            <person name="Banfield J.F."/>
        </authorList>
    </citation>
    <scope>NUCLEOTIDE SEQUENCE [LARGE SCALE GENOMIC DNA]</scope>
    <source>
        <strain evidence="4">NP_5</strain>
    </source>
</reference>
<sequence length="250" mass="25900">MARRFSGKVALVTGAGRGLGRAIAKALAQEGAALVLNYHESADGARETAEEAARLGVRAVPVRADVSRSSEVRILFAEAHRTFGRLDILVNNAGVFSRAPLLDVTEALWDHVLGINLKGAFLCAQAAARLMTAQGSGVIVNLASGGGLSPRPGYETSAPYAASKAGVVMLTRRLALELAPHIRVNAVAPGIIESRPDWTEESRKRLGAVSLLGQVGAPEAIANAVVFLASDGAASITGHTLVVDGGIVLR</sequence>
<evidence type="ECO:0000256" key="2">
    <source>
        <dbReference type="ARBA" id="ARBA00023002"/>
    </source>
</evidence>
<feature type="domain" description="Ketoreductase" evidence="3">
    <location>
        <begin position="8"/>
        <end position="194"/>
    </location>
</feature>
<comment type="similarity">
    <text evidence="1">Belongs to the short-chain dehydrogenases/reductases (SDR) family.</text>
</comment>
<protein>
    <submittedName>
        <fullName evidence="4">Glucose 1-dehydrogenase</fullName>
        <ecNumber evidence="4">1.1.1.47</ecNumber>
    </submittedName>
</protein>
<name>A0A537LPP9_9BACT</name>
<dbReference type="Gene3D" id="3.40.50.720">
    <property type="entry name" value="NAD(P)-binding Rossmann-like Domain"/>
    <property type="match status" value="1"/>
</dbReference>
<dbReference type="InterPro" id="IPR036291">
    <property type="entry name" value="NAD(P)-bd_dom_sf"/>
</dbReference>
<evidence type="ECO:0000313" key="4">
    <source>
        <dbReference type="EMBL" id="TMJ09985.1"/>
    </source>
</evidence>
<dbReference type="EMBL" id="VBAM01000321">
    <property type="protein sequence ID" value="TMJ09985.1"/>
    <property type="molecule type" value="Genomic_DNA"/>
</dbReference>
<dbReference type="FunFam" id="3.40.50.720:FF:000084">
    <property type="entry name" value="Short-chain dehydrogenase reductase"/>
    <property type="match status" value="1"/>
</dbReference>
<dbReference type="InterPro" id="IPR057326">
    <property type="entry name" value="KR_dom"/>
</dbReference>
<proteinExistence type="inferred from homology"/>
<dbReference type="PANTHER" id="PTHR43639">
    <property type="entry name" value="OXIDOREDUCTASE, SHORT-CHAIN DEHYDROGENASE/REDUCTASE FAMILY (AFU_ORTHOLOGUE AFUA_5G02870)"/>
    <property type="match status" value="1"/>
</dbReference>
<accession>A0A537LPP9</accession>
<dbReference type="PRINTS" id="PR00080">
    <property type="entry name" value="SDRFAMILY"/>
</dbReference>
<dbReference type="PANTHER" id="PTHR43639:SF1">
    <property type="entry name" value="SHORT-CHAIN DEHYDROGENASE_REDUCTASE FAMILY PROTEIN"/>
    <property type="match status" value="1"/>
</dbReference>
<comment type="caution">
    <text evidence="4">The sequence shown here is derived from an EMBL/GenBank/DDBJ whole genome shotgun (WGS) entry which is preliminary data.</text>
</comment>
<dbReference type="Proteomes" id="UP000320393">
    <property type="component" value="Unassembled WGS sequence"/>
</dbReference>
<dbReference type="PRINTS" id="PR00081">
    <property type="entry name" value="GDHRDH"/>
</dbReference>
<evidence type="ECO:0000313" key="5">
    <source>
        <dbReference type="Proteomes" id="UP000320393"/>
    </source>
</evidence>
<evidence type="ECO:0000256" key="1">
    <source>
        <dbReference type="ARBA" id="ARBA00006484"/>
    </source>
</evidence>
<dbReference type="GO" id="GO:0047936">
    <property type="term" value="F:glucose 1-dehydrogenase [NAD(P)+] activity"/>
    <property type="evidence" value="ECO:0007669"/>
    <property type="project" value="UniProtKB-EC"/>
</dbReference>